<dbReference type="InterPro" id="IPR011992">
    <property type="entry name" value="EF-hand-dom_pair"/>
</dbReference>
<feature type="coiled-coil region" evidence="2">
    <location>
        <begin position="272"/>
        <end position="306"/>
    </location>
</feature>
<feature type="compositionally biased region" description="Basic and acidic residues" evidence="3">
    <location>
        <begin position="1614"/>
        <end position="1630"/>
    </location>
</feature>
<feature type="compositionally biased region" description="Polar residues" evidence="3">
    <location>
        <begin position="1771"/>
        <end position="1781"/>
    </location>
</feature>
<feature type="compositionally biased region" description="Low complexity" evidence="3">
    <location>
        <begin position="1168"/>
        <end position="1180"/>
    </location>
</feature>
<dbReference type="PANTHER" id="PTHR18839">
    <property type="entry name" value="MITOTIC INTERACTOR AND SUBSTRATE OF PLK1 MISP FAMILY MEMBER"/>
    <property type="match status" value="1"/>
</dbReference>
<keyword evidence="1" id="KW-0106">Calcium</keyword>
<evidence type="ECO:0000256" key="1">
    <source>
        <dbReference type="ARBA" id="ARBA00022837"/>
    </source>
</evidence>
<dbReference type="CDD" id="cd00052">
    <property type="entry name" value="EH"/>
    <property type="match status" value="2"/>
</dbReference>
<evidence type="ECO:0000256" key="2">
    <source>
        <dbReference type="SAM" id="Coils"/>
    </source>
</evidence>
<feature type="compositionally biased region" description="Low complexity" evidence="3">
    <location>
        <begin position="803"/>
        <end position="817"/>
    </location>
</feature>
<evidence type="ECO:0000256" key="3">
    <source>
        <dbReference type="SAM" id="MobiDB-lite"/>
    </source>
</evidence>
<feature type="region of interest" description="Disordered" evidence="3">
    <location>
        <begin position="1505"/>
        <end position="1540"/>
    </location>
</feature>
<dbReference type="InterPro" id="IPR018247">
    <property type="entry name" value="EF_Hand_1_Ca_BS"/>
</dbReference>
<dbReference type="RefSeq" id="XP_055886319.1">
    <property type="nucleotide sequence ID" value="XM_056030344.1"/>
</dbReference>
<name>A0A9W3AGK8_BIOGL</name>
<feature type="region of interest" description="Disordered" evidence="3">
    <location>
        <begin position="1303"/>
        <end position="1341"/>
    </location>
</feature>
<feature type="compositionally biased region" description="Low complexity" evidence="3">
    <location>
        <begin position="1782"/>
        <end position="1796"/>
    </location>
</feature>
<feature type="region of interest" description="Disordered" evidence="3">
    <location>
        <begin position="581"/>
        <end position="626"/>
    </location>
</feature>
<dbReference type="PROSITE" id="PS00018">
    <property type="entry name" value="EF_HAND_1"/>
    <property type="match status" value="1"/>
</dbReference>
<feature type="domain" description="EF-hand" evidence="5">
    <location>
        <begin position="150"/>
        <end position="185"/>
    </location>
</feature>
<keyword evidence="6" id="KW-1185">Reference proteome</keyword>
<feature type="region of interest" description="Disordered" evidence="3">
    <location>
        <begin position="1873"/>
        <end position="1893"/>
    </location>
</feature>
<feature type="compositionally biased region" description="Basic and acidic residues" evidence="3">
    <location>
        <begin position="503"/>
        <end position="535"/>
    </location>
</feature>
<feature type="domain" description="EH" evidence="4">
    <location>
        <begin position="19"/>
        <end position="107"/>
    </location>
</feature>
<feature type="compositionally biased region" description="Basic and acidic residues" evidence="3">
    <location>
        <begin position="1721"/>
        <end position="1766"/>
    </location>
</feature>
<protein>
    <submittedName>
        <fullName evidence="7">Uncharacterized protein LOC106073387</fullName>
    </submittedName>
</protein>
<feature type="region of interest" description="Disordered" evidence="3">
    <location>
        <begin position="951"/>
        <end position="985"/>
    </location>
</feature>
<feature type="compositionally biased region" description="Low complexity" evidence="3">
    <location>
        <begin position="1661"/>
        <end position="1674"/>
    </location>
</feature>
<proteinExistence type="predicted"/>
<feature type="compositionally biased region" description="Pro residues" evidence="3">
    <location>
        <begin position="963"/>
        <end position="982"/>
    </location>
</feature>
<keyword evidence="2" id="KW-0175">Coiled coil</keyword>
<feature type="compositionally biased region" description="Polar residues" evidence="3">
    <location>
        <begin position="1197"/>
        <end position="1219"/>
    </location>
</feature>
<feature type="compositionally biased region" description="Polar residues" evidence="3">
    <location>
        <begin position="1384"/>
        <end position="1395"/>
    </location>
</feature>
<feature type="compositionally biased region" description="Polar residues" evidence="3">
    <location>
        <begin position="746"/>
        <end position="764"/>
    </location>
</feature>
<feature type="domain" description="EH" evidence="4">
    <location>
        <begin position="117"/>
        <end position="194"/>
    </location>
</feature>
<dbReference type="OMA" id="RNFVTKR"/>
<dbReference type="InterPro" id="IPR042779">
    <property type="entry name" value="MISP/MISP3-like"/>
</dbReference>
<reference evidence="7" key="1">
    <citation type="submission" date="2025-08" db="UniProtKB">
        <authorList>
            <consortium name="RefSeq"/>
        </authorList>
    </citation>
    <scope>IDENTIFICATION</scope>
</reference>
<sequence length="1938" mass="218114">MAENSEKQEPSWPPIDQRERTLYEILFYSQGPVDGYLLGDSIRDLFLKSGLPLTVLSQIWNLADVSNDNVLNVHEFVLVMHLITGVIKGLPVPKTLPRNLTPPKTAPVILPDMSPQEKYAYSLVFQSFDAKNKGSIDVSIATEIFRASQLSDDVLIQIWDLADFGRDGKLSLEEFSIACHLLRHVKEGGQLTGPVDIFRYAPGSIAQQSLRARKKRVAEYEDHKQKLMLMKEKRKCQVDRETRRLNLAKSKVQVFQELYDLLVSLETEIKTVEDIQQTIAKESDNIQRQEEIVDRVKKDHEKVRQETVKIILGEQKFNNDISIIKRDTDELNKRLLAVRTPATKDPDPFHQLYEQRKEKRQGSTIKDLDKIEIQVPFGFSPFDIDTLLHSKAMSWATGDNSAVQSPENVKNLLLNLHEFGEQFLATWSQELVVNTDKTQSDEDQIFQEIYDCTDVNWPDWDWSTDGLLGLTNDQVSQLKLKLTDLRETIQKLNSEAGRLVFRNPEDYTARQRAREQEEKTEKSRVPRRSITDRLRAGIKGAGRTKDASKRYSYAGERSISLDTPEVARAAREYRLNRRSQIVDNNDFQEHETLREQRHEEKQPSSKDDSVTIPNISNPDTSTLTLKTSRRKDDLSLDLASIALGRRIQVEEIPVPVSSEWNKKSEQTIPDQRTNILSRSKSEDISLTTSASYELSLGNRPPSIPETPVRSSKKVRAPEPPAITASSTAFVNSTVTSEKNPDIFTSADPSSTDSTNQIISQNNVRVTKADRNSAADVESKNSKASSDSFSVPQRPPRLKKRLGSSETSLELPSPESPPVLNSYSAFQGLIDSLDSEPSKHEKSLTIPEINHLEHIVTPKEDSNTNVDIIQICSDTNTAAQEETIITKFTSNVPNTHETLSLESDQPFEISIQEARQYPDSNPITSTDLEVLDDSVDVTMSMVQIRVEAKLPSNAQLLDSDDEAPPPLPTSPPPLPSSAPPPLPLSTAEAPLIDVSLLDQEETLIITEYTIPLTLTEQQRREFKGHNSTTYSVKEHELSDFDPLSTYTFSEKNNFSVPDASNIPAKTGDIFQSFDPLLDFTETTDVNANKPNQFSNNLININSSDDLDDYVRNGSETLSPGDSGHLTFSLSSTSESDGGNGRGSPGSSDRKSPARSADSPESGFHETIFSSSSSNLSSKPPSMYDQDVRAHNKKPNIAPQPQNSDSSAFVKQENGSQNLKKSPSGEWGAMSPKGKELVDKAKHFADMVQPKVVVRREKESSVEGDFSQDTLQSLELQRRAIISQSVVKRKPNVVLSPSADLDNKLFQDSIQSQSKGPKSANPSEYGYTYIEERPAPPPEVGWVDKPADKINLYSENVIKEGDTTEEINRESIANLSSTKQQWENVFKSQETNPSDTSTLKRKSTPKWEVRLPYKEKPSAPLVPEQEQQETGEIKMSSKSVAETESAIEREIRLAHEREEMLRREKELRLKAASAEKPKSQGQTIIASFEAQSAESESYHPAYNELTEADRGPDLWGVGANNRHNVEDDEDEGDQEKFDINPNESIIEREIRLQREREEEIAKMRKKQGIVISKSQEAPTQVKAQHVVQEQLADVNHNHKAELSYEENSPQDTETLIAKELRELREREEEIRKMHSSFQGTHINDESDSQVSCQKPSTLGLAKSSQPSHGSPSPGQGTWQRDVSPFLSQKRRESQDSNSSHSTGRTPSESTPALRNIKVQPLADDSKEENKPNYFKKQETPIEREMRLARERENELRRQKGLPELKFNEDDFYSSYSHGTENGTSNSSSKPSSHAQPSDSMKKFASNRLQQELMQQKERELALRSEGKIISTSEEHIEPLKYMEVAGVDKVDGKEKRNFVTKRSSVIYTEIEAVTPTQSDVTSPVSQPGKKTASAAGGQLFSYKEFKQTAESKIERELREMREREEELRKQRKEVTGESPR</sequence>
<feature type="region of interest" description="Disordered" evidence="3">
    <location>
        <begin position="1109"/>
        <end position="1232"/>
    </location>
</feature>
<dbReference type="InterPro" id="IPR000261">
    <property type="entry name" value="EH_dom"/>
</dbReference>
<feature type="compositionally biased region" description="Polar residues" evidence="3">
    <location>
        <begin position="1112"/>
        <end position="1135"/>
    </location>
</feature>
<feature type="region of interest" description="Disordered" evidence="3">
    <location>
        <begin position="691"/>
        <end position="817"/>
    </location>
</feature>
<feature type="region of interest" description="Disordered" evidence="3">
    <location>
        <begin position="1598"/>
        <end position="1817"/>
    </location>
</feature>
<feature type="region of interest" description="Disordered" evidence="3">
    <location>
        <begin position="1384"/>
        <end position="1446"/>
    </location>
</feature>
<feature type="compositionally biased region" description="Polar residues" evidence="3">
    <location>
        <begin position="611"/>
        <end position="626"/>
    </location>
</feature>
<feature type="compositionally biased region" description="Polar residues" evidence="3">
    <location>
        <begin position="1873"/>
        <end position="1883"/>
    </location>
</feature>
<feature type="region of interest" description="Disordered" evidence="3">
    <location>
        <begin position="1911"/>
        <end position="1938"/>
    </location>
</feature>
<dbReference type="SMART" id="SM00054">
    <property type="entry name" value="EFh"/>
    <property type="match status" value="2"/>
</dbReference>
<dbReference type="PROSITE" id="PS50222">
    <property type="entry name" value="EF_HAND_2"/>
    <property type="match status" value="1"/>
</dbReference>
<feature type="compositionally biased region" description="Basic and acidic residues" evidence="3">
    <location>
        <begin position="1403"/>
        <end position="1415"/>
    </location>
</feature>
<dbReference type="GeneID" id="106073387"/>
<feature type="compositionally biased region" description="Polar residues" evidence="3">
    <location>
        <begin position="723"/>
        <end position="737"/>
    </location>
</feature>
<feature type="compositionally biased region" description="Basic and acidic residues" evidence="3">
    <location>
        <begin position="766"/>
        <end position="780"/>
    </location>
</feature>
<gene>
    <name evidence="7" type="primary">LOC106073387</name>
</gene>
<dbReference type="OrthoDB" id="6512841at2759"/>
<feature type="region of interest" description="Disordered" evidence="3">
    <location>
        <begin position="503"/>
        <end position="553"/>
    </location>
</feature>
<dbReference type="Proteomes" id="UP001165740">
    <property type="component" value="Chromosome 5"/>
</dbReference>
<dbReference type="PANTHER" id="PTHR18839:SF0">
    <property type="entry name" value="MITOTIC INTERACTOR AND SUBSTRATE OF PLK1 ISOFORM X1-RELATED"/>
    <property type="match status" value="1"/>
</dbReference>
<dbReference type="Pfam" id="PF12763">
    <property type="entry name" value="EH"/>
    <property type="match status" value="2"/>
</dbReference>
<evidence type="ECO:0000259" key="5">
    <source>
        <dbReference type="PROSITE" id="PS50222"/>
    </source>
</evidence>
<dbReference type="PROSITE" id="PS50031">
    <property type="entry name" value="EH"/>
    <property type="match status" value="2"/>
</dbReference>
<evidence type="ECO:0000259" key="4">
    <source>
        <dbReference type="PROSITE" id="PS50031"/>
    </source>
</evidence>
<organism evidence="6 7">
    <name type="scientific">Biomphalaria glabrata</name>
    <name type="common">Bloodfluke planorb</name>
    <name type="synonym">Freshwater snail</name>
    <dbReference type="NCBI Taxonomy" id="6526"/>
    <lineage>
        <taxon>Eukaryota</taxon>
        <taxon>Metazoa</taxon>
        <taxon>Spiralia</taxon>
        <taxon>Lophotrochozoa</taxon>
        <taxon>Mollusca</taxon>
        <taxon>Gastropoda</taxon>
        <taxon>Heterobranchia</taxon>
        <taxon>Euthyneura</taxon>
        <taxon>Panpulmonata</taxon>
        <taxon>Hygrophila</taxon>
        <taxon>Lymnaeoidea</taxon>
        <taxon>Planorbidae</taxon>
        <taxon>Biomphalaria</taxon>
    </lineage>
</organism>
<accession>A0A9W3AGK8</accession>
<dbReference type="GO" id="GO:0005509">
    <property type="term" value="F:calcium ion binding"/>
    <property type="evidence" value="ECO:0007669"/>
    <property type="project" value="InterPro"/>
</dbReference>
<dbReference type="SUPFAM" id="SSF47473">
    <property type="entry name" value="EF-hand"/>
    <property type="match status" value="2"/>
</dbReference>
<dbReference type="InterPro" id="IPR002048">
    <property type="entry name" value="EF_hand_dom"/>
</dbReference>
<evidence type="ECO:0000313" key="7">
    <source>
        <dbReference type="RefSeq" id="XP_055886319.1"/>
    </source>
</evidence>
<dbReference type="Gene3D" id="1.10.238.10">
    <property type="entry name" value="EF-hand"/>
    <property type="match status" value="2"/>
</dbReference>
<feature type="compositionally biased region" description="Basic and acidic residues" evidence="3">
    <location>
        <begin position="587"/>
        <end position="609"/>
    </location>
</feature>
<feature type="compositionally biased region" description="Polar residues" evidence="3">
    <location>
        <begin position="1693"/>
        <end position="1710"/>
    </location>
</feature>
<evidence type="ECO:0000313" key="6">
    <source>
        <dbReference type="Proteomes" id="UP001165740"/>
    </source>
</evidence>
<feature type="compositionally biased region" description="Polar residues" evidence="3">
    <location>
        <begin position="1304"/>
        <end position="1320"/>
    </location>
</feature>
<dbReference type="SMART" id="SM00027">
    <property type="entry name" value="EH"/>
    <property type="match status" value="2"/>
</dbReference>